<organism evidence="1 2">
    <name type="scientific">Desulfitobacterium hafniense</name>
    <name type="common">Desulfitobacterium frappieri</name>
    <dbReference type="NCBI Taxonomy" id="49338"/>
    <lineage>
        <taxon>Bacteria</taxon>
        <taxon>Bacillati</taxon>
        <taxon>Bacillota</taxon>
        <taxon>Clostridia</taxon>
        <taxon>Eubacteriales</taxon>
        <taxon>Desulfitobacteriaceae</taxon>
        <taxon>Desulfitobacterium</taxon>
    </lineage>
</organism>
<dbReference type="AlphaFoldDB" id="A0A0W1JDE1"/>
<gene>
    <name evidence="1" type="ORF">AT727_13760</name>
</gene>
<comment type="caution">
    <text evidence="1">The sequence shown here is derived from an EMBL/GenBank/DDBJ whole genome shotgun (WGS) entry which is preliminary data.</text>
</comment>
<sequence>MEYSDFYDTVCDATKIAIVYNSHRLQKDLQQVMVSKIYLAAKGTLEGAASLLSPQGRREKPNSWMESRFRRAKPWSFKMKAVIMTKKVLDLIRKTRKYGFVPKRDNVVVFGDMSCLNCLLHRNTYTALIERSSA</sequence>
<evidence type="ECO:0000313" key="2">
    <source>
        <dbReference type="Proteomes" id="UP000054623"/>
    </source>
</evidence>
<evidence type="ECO:0000313" key="1">
    <source>
        <dbReference type="EMBL" id="KTE89087.1"/>
    </source>
</evidence>
<name>A0A0W1JDE1_DESHA</name>
<dbReference type="EMBL" id="LOCK01000094">
    <property type="protein sequence ID" value="KTE89087.1"/>
    <property type="molecule type" value="Genomic_DNA"/>
</dbReference>
<accession>A0A0W1JDE1</accession>
<proteinExistence type="predicted"/>
<dbReference type="Proteomes" id="UP000054623">
    <property type="component" value="Unassembled WGS sequence"/>
</dbReference>
<protein>
    <submittedName>
        <fullName evidence="1">Uncharacterized protein</fullName>
    </submittedName>
</protein>
<reference evidence="1 2" key="1">
    <citation type="submission" date="2015-12" db="EMBL/GenBank/DDBJ databases">
        <title>Draft Genome Sequence of Desulfitobacterium hafniense Strain DH, a Sulfate-reducing Bacterium Isolated from Paddy Soils.</title>
        <authorList>
            <person name="Bao P."/>
            <person name="Zhang X."/>
            <person name="Li G."/>
        </authorList>
    </citation>
    <scope>NUCLEOTIDE SEQUENCE [LARGE SCALE GENOMIC DNA]</scope>
    <source>
        <strain evidence="1 2">DH</strain>
    </source>
</reference>